<feature type="region of interest" description="Disordered" evidence="7">
    <location>
        <begin position="1"/>
        <end position="64"/>
    </location>
</feature>
<keyword evidence="4" id="KW-0804">Transcription</keyword>
<feature type="compositionally biased region" description="Polar residues" evidence="7">
    <location>
        <begin position="1"/>
        <end position="13"/>
    </location>
</feature>
<keyword evidence="5" id="KW-0539">Nucleus</keyword>
<evidence type="ECO:0000313" key="10">
    <source>
        <dbReference type="Proteomes" id="UP000603453"/>
    </source>
</evidence>
<keyword evidence="3" id="KW-0238">DNA-binding</keyword>
<dbReference type="InterPro" id="IPR036638">
    <property type="entry name" value="HLH_DNA-bd_sf"/>
</dbReference>
<evidence type="ECO:0000256" key="3">
    <source>
        <dbReference type="ARBA" id="ARBA00023125"/>
    </source>
</evidence>
<dbReference type="AlphaFoldDB" id="A0A8H7VB21"/>
<keyword evidence="10" id="KW-1185">Reference proteome</keyword>
<evidence type="ECO:0000256" key="1">
    <source>
        <dbReference type="ARBA" id="ARBA00004123"/>
    </source>
</evidence>
<evidence type="ECO:0000256" key="7">
    <source>
        <dbReference type="SAM" id="MobiDB-lite"/>
    </source>
</evidence>
<dbReference type="PROSITE" id="PS50888">
    <property type="entry name" value="BHLH"/>
    <property type="match status" value="1"/>
</dbReference>
<dbReference type="Gene3D" id="4.10.280.10">
    <property type="entry name" value="Helix-loop-helix DNA-binding domain"/>
    <property type="match status" value="1"/>
</dbReference>
<keyword evidence="2" id="KW-0805">Transcription regulation</keyword>
<feature type="compositionally biased region" description="Low complexity" evidence="7">
    <location>
        <begin position="163"/>
        <end position="178"/>
    </location>
</feature>
<accession>A0A8H7VB21</accession>
<dbReference type="Pfam" id="PF00010">
    <property type="entry name" value="HLH"/>
    <property type="match status" value="1"/>
</dbReference>
<dbReference type="EMBL" id="JAEPRD010000002">
    <property type="protein sequence ID" value="KAG2213860.1"/>
    <property type="molecule type" value="Genomic_DNA"/>
</dbReference>
<evidence type="ECO:0000256" key="2">
    <source>
        <dbReference type="ARBA" id="ARBA00023015"/>
    </source>
</evidence>
<comment type="subcellular location">
    <subcellularLocation>
        <location evidence="1">Nucleus</location>
    </subcellularLocation>
</comment>
<sequence length="214" mass="25253">MNYETTPTPYKPSTSRKDNTIYYGGQQDESWVTNASTPSTVESTSFVNNNRPSDSNNLSPIDDEMQQRHMQQLFDKKRRRRESHNAVERRRRDNINDRIFELSTLLPERDASKNNKGTILRKSVDHIRLLHEKVNQYQQRVQELENMLDMYRIRWGDQNNKSTAVTANNTTTTPTNSNQPLDLSAIQPHLHQHHPPPHHHHHHHHHPQHFTRDN</sequence>
<dbReference type="GO" id="GO:0046983">
    <property type="term" value="F:protein dimerization activity"/>
    <property type="evidence" value="ECO:0007669"/>
    <property type="project" value="InterPro"/>
</dbReference>
<feature type="coiled-coil region" evidence="6">
    <location>
        <begin position="127"/>
        <end position="154"/>
    </location>
</feature>
<protein>
    <recommendedName>
        <fullName evidence="8">BHLH domain-containing protein</fullName>
    </recommendedName>
</protein>
<dbReference type="PANTHER" id="PTHR45776">
    <property type="entry name" value="MIP04163P"/>
    <property type="match status" value="1"/>
</dbReference>
<dbReference type="SUPFAM" id="SSF47459">
    <property type="entry name" value="HLH, helix-loop-helix DNA-binding domain"/>
    <property type="match status" value="1"/>
</dbReference>
<feature type="region of interest" description="Disordered" evidence="7">
    <location>
        <begin position="163"/>
        <end position="182"/>
    </location>
</feature>
<dbReference type="GO" id="GO:0005634">
    <property type="term" value="C:nucleus"/>
    <property type="evidence" value="ECO:0007669"/>
    <property type="project" value="UniProtKB-SubCell"/>
</dbReference>
<dbReference type="Proteomes" id="UP000603453">
    <property type="component" value="Unassembled WGS sequence"/>
</dbReference>
<evidence type="ECO:0000259" key="8">
    <source>
        <dbReference type="PROSITE" id="PS50888"/>
    </source>
</evidence>
<evidence type="ECO:0000256" key="6">
    <source>
        <dbReference type="SAM" id="Coils"/>
    </source>
</evidence>
<keyword evidence="6" id="KW-0175">Coiled coil</keyword>
<name>A0A8H7VB21_9FUNG</name>
<feature type="compositionally biased region" description="Polar residues" evidence="7">
    <location>
        <begin position="27"/>
        <end position="59"/>
    </location>
</feature>
<dbReference type="OrthoDB" id="690068at2759"/>
<dbReference type="SMART" id="SM00353">
    <property type="entry name" value="HLH"/>
    <property type="match status" value="1"/>
</dbReference>
<dbReference type="PANTHER" id="PTHR45776:SF2">
    <property type="entry name" value="MIP04163P"/>
    <property type="match status" value="1"/>
</dbReference>
<dbReference type="GO" id="GO:0000978">
    <property type="term" value="F:RNA polymerase II cis-regulatory region sequence-specific DNA binding"/>
    <property type="evidence" value="ECO:0007669"/>
    <property type="project" value="TreeGrafter"/>
</dbReference>
<proteinExistence type="predicted"/>
<feature type="compositionally biased region" description="Basic residues" evidence="7">
    <location>
        <begin position="190"/>
        <end position="214"/>
    </location>
</feature>
<gene>
    <name evidence="9" type="ORF">INT47_001129</name>
</gene>
<evidence type="ECO:0000256" key="5">
    <source>
        <dbReference type="ARBA" id="ARBA00023242"/>
    </source>
</evidence>
<evidence type="ECO:0000256" key="4">
    <source>
        <dbReference type="ARBA" id="ARBA00023163"/>
    </source>
</evidence>
<feature type="region of interest" description="Disordered" evidence="7">
    <location>
        <begin position="188"/>
        <end position="214"/>
    </location>
</feature>
<reference evidence="9" key="1">
    <citation type="submission" date="2020-12" db="EMBL/GenBank/DDBJ databases">
        <title>Metabolic potential, ecology and presence of endohyphal bacteria is reflected in genomic diversity of Mucoromycotina.</title>
        <authorList>
            <person name="Muszewska A."/>
            <person name="Okrasinska A."/>
            <person name="Steczkiewicz K."/>
            <person name="Drgas O."/>
            <person name="Orlowska M."/>
            <person name="Perlinska-Lenart U."/>
            <person name="Aleksandrzak-Piekarczyk T."/>
            <person name="Szatraj K."/>
            <person name="Zielenkiewicz U."/>
            <person name="Pilsyk S."/>
            <person name="Malc E."/>
            <person name="Mieczkowski P."/>
            <person name="Kruszewska J.S."/>
            <person name="Biernat P."/>
            <person name="Pawlowska J."/>
        </authorList>
    </citation>
    <scope>NUCLEOTIDE SEQUENCE</scope>
    <source>
        <strain evidence="9">WA0000017839</strain>
    </source>
</reference>
<evidence type="ECO:0000313" key="9">
    <source>
        <dbReference type="EMBL" id="KAG2213860.1"/>
    </source>
</evidence>
<organism evidence="9 10">
    <name type="scientific">Mucor saturninus</name>
    <dbReference type="NCBI Taxonomy" id="64648"/>
    <lineage>
        <taxon>Eukaryota</taxon>
        <taxon>Fungi</taxon>
        <taxon>Fungi incertae sedis</taxon>
        <taxon>Mucoromycota</taxon>
        <taxon>Mucoromycotina</taxon>
        <taxon>Mucoromycetes</taxon>
        <taxon>Mucorales</taxon>
        <taxon>Mucorineae</taxon>
        <taxon>Mucoraceae</taxon>
        <taxon>Mucor</taxon>
    </lineage>
</organism>
<dbReference type="InterPro" id="IPR011598">
    <property type="entry name" value="bHLH_dom"/>
</dbReference>
<comment type="caution">
    <text evidence="9">The sequence shown here is derived from an EMBL/GenBank/DDBJ whole genome shotgun (WGS) entry which is preliminary data.</text>
</comment>
<dbReference type="GO" id="GO:0000981">
    <property type="term" value="F:DNA-binding transcription factor activity, RNA polymerase II-specific"/>
    <property type="evidence" value="ECO:0007669"/>
    <property type="project" value="TreeGrafter"/>
</dbReference>
<feature type="domain" description="BHLH" evidence="8">
    <location>
        <begin position="79"/>
        <end position="130"/>
    </location>
</feature>